<dbReference type="NCBIfam" id="TIGR02937">
    <property type="entry name" value="sigma70-ECF"/>
    <property type="match status" value="1"/>
</dbReference>
<evidence type="ECO:0000256" key="4">
    <source>
        <dbReference type="ARBA" id="ARBA00023163"/>
    </source>
</evidence>
<feature type="domain" description="RNA polymerase sigma-70 region 2" evidence="5">
    <location>
        <begin position="19"/>
        <end position="83"/>
    </location>
</feature>
<gene>
    <name evidence="7" type="primary">sigW_20</name>
    <name evidence="7" type="ORF">SDC9_30378</name>
</gene>
<keyword evidence="3" id="KW-0731">Sigma factor</keyword>
<dbReference type="InterPro" id="IPR039425">
    <property type="entry name" value="RNA_pol_sigma-70-like"/>
</dbReference>
<dbReference type="GO" id="GO:0003677">
    <property type="term" value="F:DNA binding"/>
    <property type="evidence" value="ECO:0007669"/>
    <property type="project" value="InterPro"/>
</dbReference>
<organism evidence="7">
    <name type="scientific">bioreactor metagenome</name>
    <dbReference type="NCBI Taxonomy" id="1076179"/>
    <lineage>
        <taxon>unclassified sequences</taxon>
        <taxon>metagenomes</taxon>
        <taxon>ecological metagenomes</taxon>
    </lineage>
</organism>
<dbReference type="PANTHER" id="PTHR43133">
    <property type="entry name" value="RNA POLYMERASE ECF-TYPE SIGMA FACTO"/>
    <property type="match status" value="1"/>
</dbReference>
<dbReference type="GO" id="GO:0016987">
    <property type="term" value="F:sigma factor activity"/>
    <property type="evidence" value="ECO:0007669"/>
    <property type="project" value="UniProtKB-KW"/>
</dbReference>
<dbReference type="Gene3D" id="1.10.10.10">
    <property type="entry name" value="Winged helix-like DNA-binding domain superfamily/Winged helix DNA-binding domain"/>
    <property type="match status" value="1"/>
</dbReference>
<dbReference type="AlphaFoldDB" id="A0A644V0H9"/>
<keyword evidence="4" id="KW-0804">Transcription</keyword>
<proteinExistence type="inferred from homology"/>
<comment type="similarity">
    <text evidence="1">Belongs to the sigma-70 factor family. ECF subfamily.</text>
</comment>
<dbReference type="InterPro" id="IPR013324">
    <property type="entry name" value="RNA_pol_sigma_r3/r4-like"/>
</dbReference>
<dbReference type="PANTHER" id="PTHR43133:SF60">
    <property type="entry name" value="RNA POLYMERASE SIGMA FACTOR SIGV"/>
    <property type="match status" value="1"/>
</dbReference>
<accession>A0A644V0H9</accession>
<evidence type="ECO:0000256" key="1">
    <source>
        <dbReference type="ARBA" id="ARBA00010641"/>
    </source>
</evidence>
<name>A0A644V0H9_9ZZZZ</name>
<reference evidence="7" key="1">
    <citation type="submission" date="2019-08" db="EMBL/GenBank/DDBJ databases">
        <authorList>
            <person name="Kucharzyk K."/>
            <person name="Murdoch R.W."/>
            <person name="Higgins S."/>
            <person name="Loffler F."/>
        </authorList>
    </citation>
    <scope>NUCLEOTIDE SEQUENCE</scope>
</reference>
<dbReference type="SUPFAM" id="SSF88946">
    <property type="entry name" value="Sigma2 domain of RNA polymerase sigma factors"/>
    <property type="match status" value="1"/>
</dbReference>
<evidence type="ECO:0000259" key="5">
    <source>
        <dbReference type="Pfam" id="PF04542"/>
    </source>
</evidence>
<dbReference type="Gene3D" id="1.10.1740.10">
    <property type="match status" value="1"/>
</dbReference>
<dbReference type="EMBL" id="VSSQ01000189">
    <property type="protein sequence ID" value="MPL84413.1"/>
    <property type="molecule type" value="Genomic_DNA"/>
</dbReference>
<evidence type="ECO:0000256" key="2">
    <source>
        <dbReference type="ARBA" id="ARBA00023015"/>
    </source>
</evidence>
<dbReference type="InterPro" id="IPR014284">
    <property type="entry name" value="RNA_pol_sigma-70_dom"/>
</dbReference>
<dbReference type="SUPFAM" id="SSF88659">
    <property type="entry name" value="Sigma3 and sigma4 domains of RNA polymerase sigma factors"/>
    <property type="match status" value="1"/>
</dbReference>
<feature type="domain" description="RNA polymerase sigma factor 70 region 4 type 2" evidence="6">
    <location>
        <begin position="116"/>
        <end position="166"/>
    </location>
</feature>
<dbReference type="InterPro" id="IPR013325">
    <property type="entry name" value="RNA_pol_sigma_r2"/>
</dbReference>
<dbReference type="InterPro" id="IPR013249">
    <property type="entry name" value="RNA_pol_sigma70_r4_t2"/>
</dbReference>
<evidence type="ECO:0000256" key="3">
    <source>
        <dbReference type="ARBA" id="ARBA00023082"/>
    </source>
</evidence>
<dbReference type="GO" id="GO:0006352">
    <property type="term" value="P:DNA-templated transcription initiation"/>
    <property type="evidence" value="ECO:0007669"/>
    <property type="project" value="InterPro"/>
</dbReference>
<comment type="caution">
    <text evidence="7">The sequence shown here is derived from an EMBL/GenBank/DDBJ whole genome shotgun (WGS) entry which is preliminary data.</text>
</comment>
<dbReference type="InterPro" id="IPR007627">
    <property type="entry name" value="RNA_pol_sigma70_r2"/>
</dbReference>
<sequence length="179" mass="21429">MTQIFKSFKHRRSKEEQIYDECHKKLFYISLRILNNSMEAEEVMHDTLLKYFSREEFNSINERDSWLSRVCINLSIDRLRKRKSNDNLMNSEELRNQSYDNDIYEDYSFKGISVNQVKEAINRLADGYRLVLSLVLFEGYDYEEIAQITGLKEVSVRTQFIRGKARVIEELEKGRINNY</sequence>
<dbReference type="Pfam" id="PF08281">
    <property type="entry name" value="Sigma70_r4_2"/>
    <property type="match status" value="1"/>
</dbReference>
<keyword evidence="2" id="KW-0805">Transcription regulation</keyword>
<evidence type="ECO:0000313" key="7">
    <source>
        <dbReference type="EMBL" id="MPL84413.1"/>
    </source>
</evidence>
<dbReference type="Pfam" id="PF04542">
    <property type="entry name" value="Sigma70_r2"/>
    <property type="match status" value="1"/>
</dbReference>
<dbReference type="InterPro" id="IPR036388">
    <property type="entry name" value="WH-like_DNA-bd_sf"/>
</dbReference>
<evidence type="ECO:0000259" key="6">
    <source>
        <dbReference type="Pfam" id="PF08281"/>
    </source>
</evidence>
<protein>
    <submittedName>
        <fullName evidence="7">ECF RNA polymerase sigma factor SigW</fullName>
    </submittedName>
</protein>